<dbReference type="AlphaFoldDB" id="A0A7S4HJF3"/>
<feature type="signal peptide" evidence="1">
    <location>
        <begin position="1"/>
        <end position="19"/>
    </location>
</feature>
<protein>
    <submittedName>
        <fullName evidence="2">Uncharacterized protein</fullName>
    </submittedName>
</protein>
<feature type="chain" id="PRO_5030811930" evidence="1">
    <location>
        <begin position="20"/>
        <end position="690"/>
    </location>
</feature>
<gene>
    <name evidence="2" type="ORF">VSP0166_LOCUS1209</name>
</gene>
<proteinExistence type="predicted"/>
<keyword evidence="1" id="KW-0732">Signal</keyword>
<organism evidence="2">
    <name type="scientific">Vannella robusta</name>
    <dbReference type="NCBI Taxonomy" id="1487602"/>
    <lineage>
        <taxon>Eukaryota</taxon>
        <taxon>Amoebozoa</taxon>
        <taxon>Discosea</taxon>
        <taxon>Flabellinia</taxon>
        <taxon>Vannellidae</taxon>
        <taxon>Vannella</taxon>
    </lineage>
</organism>
<evidence type="ECO:0000313" key="2">
    <source>
        <dbReference type="EMBL" id="CAE2201071.1"/>
    </source>
</evidence>
<accession>A0A7S4HJF3</accession>
<name>A0A7S4HJF3_9EUKA</name>
<evidence type="ECO:0000256" key="1">
    <source>
        <dbReference type="SAM" id="SignalP"/>
    </source>
</evidence>
<sequence length="690" mass="70078">MKGVSVSLVLCFLVASSFQYGILRVEEIWSNDNIPQVKIEDMIVEESQIFIDYIEDLSGGGVTVEDILFSDGSITIPGDFQTCCGVEFLNALNANQGVFADAGAGSNEFSFTIDDNTGDVFVLSDVRAQGGINASNRFFVDGITGETRIEEGLVRANGGLLVQEDQLSLSADGDITTAGNVQVAGDVFFGELSSNSPRTIGRIETTDSNGGSTYLVGQDAAESGGDLILEPGDGNTIGNIFLASSRNSELFFGRSALSNSDNGGRTSFLGQNSFSANGGDLFFDGGNSGAIGFGGDILLAPGLASLDGRPGKLLLGSTNSVEAGHDVLVGRSTVEGVSGTLTTYKGQSSTDGAGGSFYLRAGDVVSGTGNPGDLILTAGVDGAGTQTVFLGKNTATRLNIRRVETIEAGGATFVYGQNATGTGGDLYFRGGSGPEVSGDLYLVPGSSVTGNPGDIVLGLASDAVEVRRPVVGGAAAGTTTISGQEGFDGVGGDLFFIGGDGISQGGDVVVLGGEGITGGNIDVSGGNGINLGGEVTIRAGHGGQRNGGEVTITTADGPISLSTISTNDQAVPGSSGSVIVGPAAARLYVDEVPIQIIDADIVIMAGNDVVTISADAESVVSFNGATVLKQSQNVPDPNPLINIDLATIRSQVAILSQEYDEVLQALNQCGHGLVTSVTQPDNVVQQCPTP</sequence>
<dbReference type="EMBL" id="HBKP01001683">
    <property type="protein sequence ID" value="CAE2201071.1"/>
    <property type="molecule type" value="Transcribed_RNA"/>
</dbReference>
<reference evidence="2" key="1">
    <citation type="submission" date="2021-01" db="EMBL/GenBank/DDBJ databases">
        <authorList>
            <person name="Corre E."/>
            <person name="Pelletier E."/>
            <person name="Niang G."/>
            <person name="Scheremetjew M."/>
            <person name="Finn R."/>
            <person name="Kale V."/>
            <person name="Holt S."/>
            <person name="Cochrane G."/>
            <person name="Meng A."/>
            <person name="Brown T."/>
            <person name="Cohen L."/>
        </authorList>
    </citation>
    <scope>NUCLEOTIDE SEQUENCE</scope>
    <source>
        <strain evidence="2">DIVA3 518/3/11/1/6</strain>
    </source>
</reference>